<dbReference type="Proteomes" id="UP000324629">
    <property type="component" value="Unassembled WGS sequence"/>
</dbReference>
<comment type="caution">
    <text evidence="1">The sequence shown here is derived from an EMBL/GenBank/DDBJ whole genome shotgun (WGS) entry which is preliminary data.</text>
</comment>
<keyword evidence="3" id="KW-1185">Reference proteome</keyword>
<evidence type="ECO:0000313" key="1">
    <source>
        <dbReference type="EMBL" id="KAA3670217.1"/>
    </source>
</evidence>
<gene>
    <name evidence="1" type="ORF">DEA37_0003905</name>
    <name evidence="2" type="ORF">DEA37_0013378</name>
</gene>
<sequence length="113" mass="13074">MDGWILNYGVPTTITINRGTNFHLALFRDFSLLLGVGHNTTIAYHSAAKRLIKRYCRRLETALEPQLDPQRPYDHLFLVTLRILSTVKKDIRCTFSFFTVFYGLTTCKSCKNQ</sequence>
<dbReference type="InterPro" id="IPR036397">
    <property type="entry name" value="RNaseH_sf"/>
</dbReference>
<accession>A0A5J4N431</accession>
<dbReference type="SUPFAM" id="SSF53098">
    <property type="entry name" value="Ribonuclease H-like"/>
    <property type="match status" value="1"/>
</dbReference>
<dbReference type="EMBL" id="QNGE01012671">
    <property type="protein sequence ID" value="KAA3670217.1"/>
    <property type="molecule type" value="Genomic_DNA"/>
</dbReference>
<dbReference type="InterPro" id="IPR012337">
    <property type="entry name" value="RNaseH-like_sf"/>
</dbReference>
<organism evidence="1 3">
    <name type="scientific">Paragonimus westermani</name>
    <dbReference type="NCBI Taxonomy" id="34504"/>
    <lineage>
        <taxon>Eukaryota</taxon>
        <taxon>Metazoa</taxon>
        <taxon>Spiralia</taxon>
        <taxon>Lophotrochozoa</taxon>
        <taxon>Platyhelminthes</taxon>
        <taxon>Trematoda</taxon>
        <taxon>Digenea</taxon>
        <taxon>Plagiorchiida</taxon>
        <taxon>Troglotremata</taxon>
        <taxon>Troglotrematidae</taxon>
        <taxon>Paragonimus</taxon>
    </lineage>
</organism>
<dbReference type="AlphaFoldDB" id="A0A5J4N431"/>
<dbReference type="GO" id="GO:0003676">
    <property type="term" value="F:nucleic acid binding"/>
    <property type="evidence" value="ECO:0007669"/>
    <property type="project" value="InterPro"/>
</dbReference>
<reference evidence="1 3" key="1">
    <citation type="journal article" date="2019" name="Gigascience">
        <title>Whole-genome sequence of the oriental lung fluke Paragonimus westermani.</title>
        <authorList>
            <person name="Oey H."/>
            <person name="Zakrzewski M."/>
            <person name="Narain K."/>
            <person name="Devi K.R."/>
            <person name="Agatsuma T."/>
            <person name="Nawaratna S."/>
            <person name="Gobert G.N."/>
            <person name="Jones M.K."/>
            <person name="Ragan M.A."/>
            <person name="McManus D.P."/>
            <person name="Krause L."/>
        </authorList>
    </citation>
    <scope>NUCLEOTIDE SEQUENCE [LARGE SCALE GENOMIC DNA]</scope>
    <source>
        <strain evidence="1 3">IND2009</strain>
    </source>
</reference>
<proteinExistence type="predicted"/>
<evidence type="ECO:0008006" key="4">
    <source>
        <dbReference type="Google" id="ProtNLM"/>
    </source>
</evidence>
<protein>
    <recommendedName>
        <fullName evidence="4">Integrase catalytic domain-containing protein</fullName>
    </recommendedName>
</protein>
<name>A0A5J4N431_9TREM</name>
<evidence type="ECO:0000313" key="3">
    <source>
        <dbReference type="Proteomes" id="UP000324629"/>
    </source>
</evidence>
<dbReference type="EMBL" id="QNGE01003560">
    <property type="protein sequence ID" value="KAA3673884.1"/>
    <property type="molecule type" value="Genomic_DNA"/>
</dbReference>
<evidence type="ECO:0000313" key="2">
    <source>
        <dbReference type="EMBL" id="KAA3673884.1"/>
    </source>
</evidence>
<dbReference type="Gene3D" id="3.30.420.10">
    <property type="entry name" value="Ribonuclease H-like superfamily/Ribonuclease H"/>
    <property type="match status" value="1"/>
</dbReference>